<sequence>MSTDTLTYEYDVVVIGAGGAGLRAAIEARAQGRSVAIICKSLFGKAHTVMAEGGAAAAMGNVNANDNWQVHFRDTMRGGKFLNNPRMAELHAKEAPDRVWELEEWGALFDRTKDGKISQRNFGGHEYPRLAHVGDRTGLELIRTLQQAVVSFQQKDFREHGDYEARIKVFAEHTITRLLLDGDRIAGAFGYRREDGQFVLFKAPAVVLATGGIGKSYKVTSNSWEYTGDGHALALLAGATLINMECIQFHPTGMVWPPSVKGILVTESVRGDGGVLRNSEGKRFMFGYVPDVFRKQYAETEEEADRWYTDPDHNRRPPELLPRDEVARSINSEVKAGRGTPHGGVFLDIASRLPAEEVRRRLPSMYHQFKELADVDITAEPMEVGPTCHYVMGGVEVDPDTAASSVLGLFAAGEVAGGMHGSNRLGGNSLSDLLVFGRRAGLGAADYIARLEQDRPEVQDADVDAARTEALAPLEFEAGENPYTVHSELQQTMNDLVGIIRREHEVAAAIEKLGEFRERREKLSAPGSRTFNPGWHLALDLRNMLLVSDCVAKAALERQESRGGHTREDYPVMSATWRKVNLVCSLDEQGRAKLEHKPVPTIRHDLLELFEVSELRKYMTEEELAGLPGMEPADEAVEVAAVEDEVVEAEAEAVEAEAAEVETVEAEAAEAEEPEAEAVEAEEAAEAEAEEPEESEAQSEAESEDAPEAEVSETAEIPAQAEADATESVADVSAADGEEGAK</sequence>
<evidence type="ECO:0000256" key="2">
    <source>
        <dbReference type="ARBA" id="ARBA00022630"/>
    </source>
</evidence>
<feature type="domain" description="FAD-dependent oxidoreductase 2 FAD-binding" evidence="7">
    <location>
        <begin position="11"/>
        <end position="430"/>
    </location>
</feature>
<evidence type="ECO:0000259" key="8">
    <source>
        <dbReference type="Pfam" id="PF02910"/>
    </source>
</evidence>
<dbReference type="AlphaFoldDB" id="A0A941ET49"/>
<dbReference type="InterPro" id="IPR003953">
    <property type="entry name" value="FAD-dep_OxRdtase_2_FAD-bd"/>
</dbReference>
<dbReference type="SUPFAM" id="SSF51905">
    <property type="entry name" value="FAD/NAD(P)-binding domain"/>
    <property type="match status" value="1"/>
</dbReference>
<dbReference type="PANTHER" id="PTHR11632">
    <property type="entry name" value="SUCCINATE DEHYDROGENASE 2 FLAVOPROTEIN SUBUNIT"/>
    <property type="match status" value="1"/>
</dbReference>
<dbReference type="Gene3D" id="1.20.58.100">
    <property type="entry name" value="Fumarate reductase/succinate dehydrogenase flavoprotein-like, C-terminal domain"/>
    <property type="match status" value="1"/>
</dbReference>
<dbReference type="InterPro" id="IPR036188">
    <property type="entry name" value="FAD/NAD-bd_sf"/>
</dbReference>
<evidence type="ECO:0000313" key="9">
    <source>
        <dbReference type="EMBL" id="MBR7835972.1"/>
    </source>
</evidence>
<dbReference type="NCBIfam" id="NF005866">
    <property type="entry name" value="PRK07803.1"/>
    <property type="match status" value="1"/>
</dbReference>
<feature type="region of interest" description="Disordered" evidence="6">
    <location>
        <begin position="652"/>
        <end position="742"/>
    </location>
</feature>
<dbReference type="InterPro" id="IPR027477">
    <property type="entry name" value="Succ_DH/fumarate_Rdtase_cat_sf"/>
</dbReference>
<keyword evidence="4" id="KW-0560">Oxidoreductase</keyword>
<feature type="active site" description="Proton acceptor" evidence="5">
    <location>
        <position position="323"/>
    </location>
</feature>
<comment type="caution">
    <text evidence="9">The sequence shown here is derived from an EMBL/GenBank/DDBJ whole genome shotgun (WGS) entry which is preliminary data.</text>
</comment>
<evidence type="ECO:0000313" key="10">
    <source>
        <dbReference type="Proteomes" id="UP000675781"/>
    </source>
</evidence>
<dbReference type="Pfam" id="PF00890">
    <property type="entry name" value="FAD_binding_2"/>
    <property type="match status" value="1"/>
</dbReference>
<dbReference type="GO" id="GO:0033765">
    <property type="term" value="F:steroid dehydrogenase activity, acting on the CH-CH group of donors"/>
    <property type="evidence" value="ECO:0007669"/>
    <property type="project" value="UniProtKB-ARBA"/>
</dbReference>
<dbReference type="FunFam" id="3.50.50.60:FF:000026">
    <property type="entry name" value="Succinate dehydrogenase flavoprotein subunit"/>
    <property type="match status" value="1"/>
</dbReference>
<keyword evidence="10" id="KW-1185">Reference proteome</keyword>
<dbReference type="Gene3D" id="3.50.50.60">
    <property type="entry name" value="FAD/NAD(P)-binding domain"/>
    <property type="match status" value="1"/>
</dbReference>
<gene>
    <name evidence="9" type="ORF">KDL01_22040</name>
</gene>
<dbReference type="PRINTS" id="PR00368">
    <property type="entry name" value="FADPNR"/>
</dbReference>
<dbReference type="PRINTS" id="PR00411">
    <property type="entry name" value="PNDRDTASEI"/>
</dbReference>
<dbReference type="SUPFAM" id="SSF46977">
    <property type="entry name" value="Succinate dehydrogenase/fumarate reductase flavoprotein C-terminal domain"/>
    <property type="match status" value="1"/>
</dbReference>
<proteinExistence type="predicted"/>
<dbReference type="FunFam" id="3.90.700.10:FF:000005">
    <property type="entry name" value="Succinate dehydrogenase flavoprotein subunit"/>
    <property type="match status" value="1"/>
</dbReference>
<reference evidence="9" key="1">
    <citation type="submission" date="2021-04" db="EMBL/GenBank/DDBJ databases">
        <title>Genome based classification of Actinospica acidithermotolerans sp. nov., an actinobacterium isolated from an Indonesian hot spring.</title>
        <authorList>
            <person name="Kusuma A.B."/>
            <person name="Putra K.E."/>
            <person name="Nafisah S."/>
            <person name="Loh J."/>
            <person name="Nouioui I."/>
            <person name="Goodfellow M."/>
        </authorList>
    </citation>
    <scope>NUCLEOTIDE SEQUENCE</scope>
    <source>
        <strain evidence="9">CSCA 57</strain>
    </source>
</reference>
<accession>A0A941ET49</accession>
<dbReference type="Proteomes" id="UP000675781">
    <property type="component" value="Unassembled WGS sequence"/>
</dbReference>
<evidence type="ECO:0000256" key="3">
    <source>
        <dbReference type="ARBA" id="ARBA00022827"/>
    </source>
</evidence>
<dbReference type="Pfam" id="PF02910">
    <property type="entry name" value="Succ_DH_flav_C"/>
    <property type="match status" value="1"/>
</dbReference>
<dbReference type="Gene3D" id="3.90.700.10">
    <property type="entry name" value="Succinate dehydrogenase/fumarate reductase flavoprotein, catalytic domain"/>
    <property type="match status" value="1"/>
</dbReference>
<protein>
    <submittedName>
        <fullName evidence="9">Fumarate reductase/succinate dehydrogenase flavoprotein subunit</fullName>
    </submittedName>
</protein>
<keyword evidence="2" id="KW-0285">Flavoprotein</keyword>
<dbReference type="EMBL" id="JAGSOG010000118">
    <property type="protein sequence ID" value="MBR7835972.1"/>
    <property type="molecule type" value="Genomic_DNA"/>
</dbReference>
<evidence type="ECO:0000256" key="6">
    <source>
        <dbReference type="SAM" id="MobiDB-lite"/>
    </source>
</evidence>
<evidence type="ECO:0000256" key="1">
    <source>
        <dbReference type="ARBA" id="ARBA00001974"/>
    </source>
</evidence>
<name>A0A941ET49_9ACTN</name>
<evidence type="ECO:0000259" key="7">
    <source>
        <dbReference type="Pfam" id="PF00890"/>
    </source>
</evidence>
<dbReference type="InterPro" id="IPR037099">
    <property type="entry name" value="Fum_R/Succ_DH_flav-like_C_sf"/>
</dbReference>
<feature type="domain" description="Fumarate reductase/succinate dehydrogenase flavoprotein-like C-terminal" evidence="8">
    <location>
        <begin position="486"/>
        <end position="600"/>
    </location>
</feature>
<comment type="cofactor">
    <cofactor evidence="1">
        <name>FAD</name>
        <dbReference type="ChEBI" id="CHEBI:57692"/>
    </cofactor>
</comment>
<dbReference type="InterPro" id="IPR015939">
    <property type="entry name" value="Fum_Rdtase/Succ_DH_flav-like_C"/>
</dbReference>
<evidence type="ECO:0000256" key="5">
    <source>
        <dbReference type="PIRSR" id="PIRSR000171-1"/>
    </source>
</evidence>
<organism evidence="9 10">
    <name type="scientific">Actinospica durhamensis</name>
    <dbReference type="NCBI Taxonomy" id="1508375"/>
    <lineage>
        <taxon>Bacteria</taxon>
        <taxon>Bacillati</taxon>
        <taxon>Actinomycetota</taxon>
        <taxon>Actinomycetes</taxon>
        <taxon>Catenulisporales</taxon>
        <taxon>Actinospicaceae</taxon>
        <taxon>Actinospica</taxon>
    </lineage>
</organism>
<keyword evidence="3" id="KW-0274">FAD</keyword>
<evidence type="ECO:0000256" key="4">
    <source>
        <dbReference type="ARBA" id="ARBA00023002"/>
    </source>
</evidence>
<dbReference type="PIRSF" id="PIRSF000171">
    <property type="entry name" value="SDHA_APRA_LASPO"/>
    <property type="match status" value="1"/>
</dbReference>
<dbReference type="InterPro" id="IPR030664">
    <property type="entry name" value="SdhA/FrdA/AprA"/>
</dbReference>
<dbReference type="PANTHER" id="PTHR11632:SF51">
    <property type="entry name" value="SUCCINATE DEHYDROGENASE [UBIQUINONE] FLAVOPROTEIN SUBUNIT, MITOCHONDRIAL"/>
    <property type="match status" value="1"/>
</dbReference>
<feature type="compositionally biased region" description="Acidic residues" evidence="6">
    <location>
        <begin position="652"/>
        <end position="713"/>
    </location>
</feature>
<dbReference type="SUPFAM" id="SSF56425">
    <property type="entry name" value="Succinate dehydrogenase/fumarate reductase flavoprotein, catalytic domain"/>
    <property type="match status" value="1"/>
</dbReference>